<keyword evidence="4 8" id="KW-0863">Zinc-finger</keyword>
<dbReference type="SMART" id="SM00355">
    <property type="entry name" value="ZnF_C2H2"/>
    <property type="match status" value="9"/>
</dbReference>
<feature type="domain" description="C2H2-type" evidence="10">
    <location>
        <begin position="167"/>
        <end position="197"/>
    </location>
</feature>
<dbReference type="InterPro" id="IPR036236">
    <property type="entry name" value="Znf_C2H2_sf"/>
</dbReference>
<dbReference type="GO" id="GO:0003723">
    <property type="term" value="F:RNA binding"/>
    <property type="evidence" value="ECO:0007669"/>
    <property type="project" value="UniProtKB-KW"/>
</dbReference>
<dbReference type="PANTHER" id="PTHR46179">
    <property type="entry name" value="ZINC FINGER PROTEIN"/>
    <property type="match status" value="1"/>
</dbReference>
<dbReference type="GO" id="GO:0008270">
    <property type="term" value="F:zinc ion binding"/>
    <property type="evidence" value="ECO:0007669"/>
    <property type="project" value="UniProtKB-KW"/>
</dbReference>
<keyword evidence="5" id="KW-0862">Zinc</keyword>
<feature type="domain" description="C2H2-type" evidence="10">
    <location>
        <begin position="82"/>
        <end position="112"/>
    </location>
</feature>
<keyword evidence="7" id="KW-0539">Nucleus</keyword>
<dbReference type="PANTHER" id="PTHR46179:SF20">
    <property type="entry name" value="TRANSCRIPTION FACTOR 3A PROTEIN-RELATED"/>
    <property type="match status" value="1"/>
</dbReference>
<dbReference type="FunFam" id="3.30.160.60:FF:001102">
    <property type="entry name" value="Transcription factor IIIA"/>
    <property type="match status" value="1"/>
</dbReference>
<sequence length="493" mass="55938">MASNNGKSPSTSNETIFVCCFDGCSASFPNGKKLKWHMRVHDGERPFECTYTGCNKKYTRQFHLTRHIKKSHESDKDQVKSFKCVRDNCDKSFTCENALYKHIKYSHEKRKFQCEHCPKAFIKHQHLKVHSFEHTKVLPYPCPEPGCDKAFLLPSKLRAHQNTHKGYPCDVEGCEAVFTKWTLLQKHRKTDHQKQFPCPTCDRVFFTKWNLVTHMETHSTDRESFCCPHEGCSRFYFQEKNLRQHISSAHEDKRFSCDAPGCTRTFFTKQSLKKHEATHDPSKPLPQKKPKKATTKCRRKNVFTKSAAAVLSGHTPLPETEKRLLSLCIGSADEVELRQGQEDGECTSQSEDSGLSHGVLLRTCQDQSFSLDNDANDAVSLPEDFTQLVYVPLANTLAPGLEQPSAQNDSSEVLHAVEDNEQHRSQLSSPELCKHIEELQPVTKACLSLMDSDHRSLVNCGPSSAFSESTSEFQHGLEDSFIVPSVKAQRVSV</sequence>
<dbReference type="InterPro" id="IPR054599">
    <property type="entry name" value="TFIIIA_Zfn-C2H2"/>
</dbReference>
<feature type="region of interest" description="Disordered" evidence="9">
    <location>
        <begin position="273"/>
        <end position="296"/>
    </location>
</feature>
<evidence type="ECO:0000256" key="1">
    <source>
        <dbReference type="ARBA" id="ARBA00004123"/>
    </source>
</evidence>
<evidence type="ECO:0000256" key="3">
    <source>
        <dbReference type="ARBA" id="ARBA00022737"/>
    </source>
</evidence>
<dbReference type="Gene3D" id="3.30.160.60">
    <property type="entry name" value="Classic Zinc Finger"/>
    <property type="match status" value="6"/>
</dbReference>
<organism evidence="11">
    <name type="scientific">Rhipicephalus appendiculatus</name>
    <name type="common">Brown ear tick</name>
    <dbReference type="NCBI Taxonomy" id="34631"/>
    <lineage>
        <taxon>Eukaryota</taxon>
        <taxon>Metazoa</taxon>
        <taxon>Ecdysozoa</taxon>
        <taxon>Arthropoda</taxon>
        <taxon>Chelicerata</taxon>
        <taxon>Arachnida</taxon>
        <taxon>Acari</taxon>
        <taxon>Parasitiformes</taxon>
        <taxon>Ixodida</taxon>
        <taxon>Ixodoidea</taxon>
        <taxon>Ixodidae</taxon>
        <taxon>Rhipicephalinae</taxon>
        <taxon>Rhipicephalus</taxon>
        <taxon>Rhipicephalus</taxon>
    </lineage>
</organism>
<dbReference type="FunFam" id="3.30.160.60:FF:000100">
    <property type="entry name" value="Zinc finger 45-like"/>
    <property type="match status" value="1"/>
</dbReference>
<feature type="domain" description="C2H2-type" evidence="10">
    <location>
        <begin position="140"/>
        <end position="166"/>
    </location>
</feature>
<dbReference type="Pfam" id="PF00096">
    <property type="entry name" value="zf-C2H2"/>
    <property type="match status" value="3"/>
</dbReference>
<dbReference type="GO" id="GO:0005634">
    <property type="term" value="C:nucleus"/>
    <property type="evidence" value="ECO:0007669"/>
    <property type="project" value="UniProtKB-SubCell"/>
</dbReference>
<evidence type="ECO:0000256" key="4">
    <source>
        <dbReference type="ARBA" id="ARBA00022771"/>
    </source>
</evidence>
<evidence type="ECO:0000259" key="10">
    <source>
        <dbReference type="PROSITE" id="PS50157"/>
    </source>
</evidence>
<accession>A0A131YIJ9</accession>
<feature type="compositionally biased region" description="Basic residues" evidence="9">
    <location>
        <begin position="286"/>
        <end position="296"/>
    </location>
</feature>
<feature type="domain" description="C2H2-type" evidence="10">
    <location>
        <begin position="17"/>
        <end position="46"/>
    </location>
</feature>
<dbReference type="PROSITE" id="PS50157">
    <property type="entry name" value="ZINC_FINGER_C2H2_2"/>
    <property type="match status" value="9"/>
</dbReference>
<dbReference type="PROSITE" id="PS00028">
    <property type="entry name" value="ZINC_FINGER_C2H2_1"/>
    <property type="match status" value="8"/>
</dbReference>
<evidence type="ECO:0000256" key="6">
    <source>
        <dbReference type="ARBA" id="ARBA00022884"/>
    </source>
</evidence>
<keyword evidence="2" id="KW-0479">Metal-binding</keyword>
<dbReference type="EMBL" id="GEDV01010192">
    <property type="protein sequence ID" value="JAP78365.1"/>
    <property type="molecule type" value="Transcribed_RNA"/>
</dbReference>
<evidence type="ECO:0000256" key="7">
    <source>
        <dbReference type="ARBA" id="ARBA00023242"/>
    </source>
</evidence>
<proteinExistence type="predicted"/>
<protein>
    <submittedName>
        <fullName evidence="11">General transcription factor IIIA</fullName>
    </submittedName>
</protein>
<feature type="domain" description="C2H2-type" evidence="10">
    <location>
        <begin position="255"/>
        <end position="284"/>
    </location>
</feature>
<comment type="subcellular location">
    <subcellularLocation>
        <location evidence="1">Nucleus</location>
    </subcellularLocation>
</comment>
<evidence type="ECO:0000256" key="2">
    <source>
        <dbReference type="ARBA" id="ARBA00022723"/>
    </source>
</evidence>
<feature type="domain" description="C2H2-type" evidence="10">
    <location>
        <begin position="112"/>
        <end position="139"/>
    </location>
</feature>
<dbReference type="AlphaFoldDB" id="A0A131YIJ9"/>
<dbReference type="SUPFAM" id="SSF57667">
    <property type="entry name" value="beta-beta-alpha zinc fingers"/>
    <property type="match status" value="5"/>
</dbReference>
<reference evidence="11" key="1">
    <citation type="journal article" date="2016" name="Ticks Tick Borne Dis.">
        <title>De novo assembly and annotation of the salivary gland transcriptome of Rhipicephalus appendiculatus male and female ticks during blood feeding.</title>
        <authorList>
            <person name="de Castro M.H."/>
            <person name="de Klerk D."/>
            <person name="Pienaar R."/>
            <person name="Latif A.A."/>
            <person name="Rees D.J."/>
            <person name="Mans B.J."/>
        </authorList>
    </citation>
    <scope>NUCLEOTIDE SEQUENCE</scope>
    <source>
        <tissue evidence="11">Salivary glands</tissue>
    </source>
</reference>
<name>A0A131YIJ9_RHIAP</name>
<evidence type="ECO:0000256" key="9">
    <source>
        <dbReference type="SAM" id="MobiDB-lite"/>
    </source>
</evidence>
<feature type="domain" description="C2H2-type" evidence="10">
    <location>
        <begin position="47"/>
        <end position="77"/>
    </location>
</feature>
<evidence type="ECO:0000256" key="5">
    <source>
        <dbReference type="ARBA" id="ARBA00022833"/>
    </source>
</evidence>
<feature type="domain" description="C2H2-type" evidence="10">
    <location>
        <begin position="196"/>
        <end position="223"/>
    </location>
</feature>
<dbReference type="InterPro" id="IPR051061">
    <property type="entry name" value="Zinc_finger_trans_reg"/>
</dbReference>
<dbReference type="Pfam" id="PF22110">
    <property type="entry name" value="TFIIIA_zf-C2H2"/>
    <property type="match status" value="1"/>
</dbReference>
<evidence type="ECO:0000313" key="11">
    <source>
        <dbReference type="EMBL" id="JAP78365.1"/>
    </source>
</evidence>
<feature type="domain" description="C2H2-type" evidence="10">
    <location>
        <begin position="225"/>
        <end position="255"/>
    </location>
</feature>
<keyword evidence="3" id="KW-0677">Repeat</keyword>
<keyword evidence="6" id="KW-0694">RNA-binding</keyword>
<feature type="compositionally biased region" description="Basic and acidic residues" evidence="9">
    <location>
        <begin position="273"/>
        <end position="282"/>
    </location>
</feature>
<evidence type="ECO:0000256" key="8">
    <source>
        <dbReference type="PROSITE-ProRule" id="PRU00042"/>
    </source>
</evidence>
<dbReference type="InterPro" id="IPR013087">
    <property type="entry name" value="Znf_C2H2_type"/>
</dbReference>